<feature type="region of interest" description="Disordered" evidence="1">
    <location>
        <begin position="28"/>
        <end position="76"/>
    </location>
</feature>
<gene>
    <name evidence="2" type="ORF">GN244_ATG12043</name>
</gene>
<comment type="caution">
    <text evidence="2">The sequence shown here is derived from an EMBL/GenBank/DDBJ whole genome shotgun (WGS) entry which is preliminary data.</text>
</comment>
<dbReference type="AlphaFoldDB" id="A0A833SKC6"/>
<reference evidence="2" key="1">
    <citation type="submission" date="2020-04" db="EMBL/GenBank/DDBJ databases">
        <title>Hybrid Assembly of Korean Phytophthora infestans isolates.</title>
        <authorList>
            <person name="Prokchorchik M."/>
            <person name="Lee Y."/>
            <person name="Seo J."/>
            <person name="Cho J.-H."/>
            <person name="Park Y.-E."/>
            <person name="Jang D.-C."/>
            <person name="Im J.-S."/>
            <person name="Choi J.-G."/>
            <person name="Park H.-J."/>
            <person name="Lee G.-B."/>
            <person name="Lee Y.-G."/>
            <person name="Hong S.-Y."/>
            <person name="Cho K."/>
            <person name="Sohn K.H."/>
        </authorList>
    </citation>
    <scope>NUCLEOTIDE SEQUENCE</scope>
    <source>
        <strain evidence="2">KR_1_A1</strain>
    </source>
</reference>
<dbReference type="EMBL" id="WSZM01000288">
    <property type="protein sequence ID" value="KAF4035927.1"/>
    <property type="molecule type" value="Genomic_DNA"/>
</dbReference>
<keyword evidence="3" id="KW-1185">Reference proteome</keyword>
<organism evidence="2 3">
    <name type="scientific">Phytophthora infestans</name>
    <name type="common">Potato late blight agent</name>
    <name type="synonym">Botrytis infestans</name>
    <dbReference type="NCBI Taxonomy" id="4787"/>
    <lineage>
        <taxon>Eukaryota</taxon>
        <taxon>Sar</taxon>
        <taxon>Stramenopiles</taxon>
        <taxon>Oomycota</taxon>
        <taxon>Peronosporomycetes</taxon>
        <taxon>Peronosporales</taxon>
        <taxon>Peronosporaceae</taxon>
        <taxon>Phytophthora</taxon>
    </lineage>
</organism>
<evidence type="ECO:0000313" key="2">
    <source>
        <dbReference type="EMBL" id="KAF4035927.1"/>
    </source>
</evidence>
<protein>
    <submittedName>
        <fullName evidence="2">Uncharacterized protein</fullName>
    </submittedName>
</protein>
<feature type="compositionally biased region" description="Basic residues" evidence="1">
    <location>
        <begin position="139"/>
        <end position="154"/>
    </location>
</feature>
<evidence type="ECO:0000256" key="1">
    <source>
        <dbReference type="SAM" id="MobiDB-lite"/>
    </source>
</evidence>
<evidence type="ECO:0000313" key="3">
    <source>
        <dbReference type="Proteomes" id="UP000602510"/>
    </source>
</evidence>
<feature type="region of interest" description="Disordered" evidence="1">
    <location>
        <begin position="118"/>
        <end position="154"/>
    </location>
</feature>
<accession>A0A833SKC6</accession>
<proteinExistence type="predicted"/>
<name>A0A833SKC6_PHYIN</name>
<sequence length="154" mass="18174">MGDPRDLSIEFAEQKATDRWRRNAEAVRRYRAQRAPEDRERHRQEERIRHRERRYHLAAPSTPMPAHRQRSEPATDVVNELDVRSTSTCVRQAQLRLETHPFDPEGEIELDLAQVMEPADSHREKQCPPSIVNTASSTRCRRKPRHMVTHRVNQ</sequence>
<dbReference type="Proteomes" id="UP000602510">
    <property type="component" value="Unassembled WGS sequence"/>
</dbReference>
<feature type="compositionally biased region" description="Basic and acidic residues" evidence="1">
    <location>
        <begin position="28"/>
        <end position="49"/>
    </location>
</feature>